<accession>A0A4Q7MF11</accession>
<protein>
    <submittedName>
        <fullName evidence="1">Uncharacterized protein DUF4238</fullName>
    </submittedName>
</protein>
<evidence type="ECO:0000313" key="2">
    <source>
        <dbReference type="Proteomes" id="UP000292039"/>
    </source>
</evidence>
<evidence type="ECO:0000313" key="1">
    <source>
        <dbReference type="EMBL" id="RZS66694.1"/>
    </source>
</evidence>
<dbReference type="Proteomes" id="UP000292039">
    <property type="component" value="Unassembled WGS sequence"/>
</dbReference>
<dbReference type="InterPro" id="IPR025332">
    <property type="entry name" value="DUF4238"/>
</dbReference>
<name>A0A4Q7MF11_9BURK</name>
<dbReference type="RefSeq" id="WP_130487555.1">
    <property type="nucleotide sequence ID" value="NZ_CBCSEB010000018.1"/>
</dbReference>
<proteinExistence type="predicted"/>
<dbReference type="EMBL" id="SGWZ01000005">
    <property type="protein sequence ID" value="RZS66694.1"/>
    <property type="molecule type" value="Genomic_DNA"/>
</dbReference>
<gene>
    <name evidence="1" type="ORF">EV679_2850</name>
</gene>
<sequence>MEKDLQAKKNHHYVWAEYLKRWAPDGKEVFYRTKKGNISQDSVRAVAKEKFFYKITPLTALDLKLIEQLSSQSPTALQEQHARSLKPFLEVQSIADFYKNSGCSNEEVERLLETLCCNGMENLHMLHEGAVSQVLTSLANEQLEVLEDKQNLVAFMAFIGHQLSRTKAFRDSILLACEHRNKASATHTETMENAWWYISYMLGMNLGYSMYIGREVTRQALLINNTNVPFITSDQPVVNVHSDVSETDFIAPENADFFYPISPRIGFAICDSDRFSSGKQFVDENIAIELNSKVASNALHHIFGDSEDALKPYMKHVGKRIQKTIRADAKI</sequence>
<dbReference type="Pfam" id="PF14022">
    <property type="entry name" value="DUF4238"/>
    <property type="match status" value="2"/>
</dbReference>
<dbReference type="AlphaFoldDB" id="A0A4Q7MF11"/>
<organism evidence="1 2">
    <name type="scientific">Kerstersia gyiorum</name>
    <dbReference type="NCBI Taxonomy" id="206506"/>
    <lineage>
        <taxon>Bacteria</taxon>
        <taxon>Pseudomonadati</taxon>
        <taxon>Pseudomonadota</taxon>
        <taxon>Betaproteobacteria</taxon>
        <taxon>Burkholderiales</taxon>
        <taxon>Alcaligenaceae</taxon>
        <taxon>Kerstersia</taxon>
    </lineage>
</organism>
<reference evidence="1 2" key="1">
    <citation type="submission" date="2019-02" db="EMBL/GenBank/DDBJ databases">
        <title>Genomic Encyclopedia of Type Strains, Phase IV (KMG-IV): sequencing the most valuable type-strain genomes for metagenomic binning, comparative biology and taxonomic classification.</title>
        <authorList>
            <person name="Goeker M."/>
        </authorList>
    </citation>
    <scope>NUCLEOTIDE SEQUENCE [LARGE SCALE GENOMIC DNA]</scope>
    <source>
        <strain evidence="1 2">DSM 16618</strain>
    </source>
</reference>
<comment type="caution">
    <text evidence="1">The sequence shown here is derived from an EMBL/GenBank/DDBJ whole genome shotgun (WGS) entry which is preliminary data.</text>
</comment>